<protein>
    <submittedName>
        <fullName evidence="1">Uncharacterized protein</fullName>
    </submittedName>
</protein>
<organism evidence="1 2">
    <name type="scientific">Arctium lappa</name>
    <name type="common">Greater burdock</name>
    <name type="synonym">Lappa major</name>
    <dbReference type="NCBI Taxonomy" id="4217"/>
    <lineage>
        <taxon>Eukaryota</taxon>
        <taxon>Viridiplantae</taxon>
        <taxon>Streptophyta</taxon>
        <taxon>Embryophyta</taxon>
        <taxon>Tracheophyta</taxon>
        <taxon>Spermatophyta</taxon>
        <taxon>Magnoliopsida</taxon>
        <taxon>eudicotyledons</taxon>
        <taxon>Gunneridae</taxon>
        <taxon>Pentapetalae</taxon>
        <taxon>asterids</taxon>
        <taxon>campanulids</taxon>
        <taxon>Asterales</taxon>
        <taxon>Asteraceae</taxon>
        <taxon>Carduoideae</taxon>
        <taxon>Cardueae</taxon>
        <taxon>Arctiinae</taxon>
        <taxon>Arctium</taxon>
    </lineage>
</organism>
<name>A0ACB9C3H5_ARCLA</name>
<evidence type="ECO:0000313" key="2">
    <source>
        <dbReference type="Proteomes" id="UP001055879"/>
    </source>
</evidence>
<sequence>MFLSCLRRFEDQLEADLGLVLEKPATREIKAARSECEKKLYEATIRGNWRVVKEILEQDKDAVKYDLSSSGDKLLHIAAAYSPEDFVENLLLFIEKEEEVKETLEQKNKDGSTALHEAVSVGNKHAMKLLVHKHKDLLTISDIKGQDPLMKASNRMRIDIFSHLLKVAALDLSQVPDIKKRGVNLVVNMITAKQYLGPVLEKPATRGG</sequence>
<reference evidence="1 2" key="2">
    <citation type="journal article" date="2022" name="Mol. Ecol. Resour.">
        <title>The genomes of chicory, endive, great burdock and yacon provide insights into Asteraceae paleo-polyploidization history and plant inulin production.</title>
        <authorList>
            <person name="Fan W."/>
            <person name="Wang S."/>
            <person name="Wang H."/>
            <person name="Wang A."/>
            <person name="Jiang F."/>
            <person name="Liu H."/>
            <person name="Zhao H."/>
            <person name="Xu D."/>
            <person name="Zhang Y."/>
        </authorList>
    </citation>
    <scope>NUCLEOTIDE SEQUENCE [LARGE SCALE GENOMIC DNA]</scope>
    <source>
        <strain evidence="2">cv. Niubang</strain>
    </source>
</reference>
<reference evidence="2" key="1">
    <citation type="journal article" date="2022" name="Mol. Ecol. Resour.">
        <title>The genomes of chicory, endive, great burdock and yacon provide insights into Asteraceae palaeo-polyploidization history and plant inulin production.</title>
        <authorList>
            <person name="Fan W."/>
            <person name="Wang S."/>
            <person name="Wang H."/>
            <person name="Wang A."/>
            <person name="Jiang F."/>
            <person name="Liu H."/>
            <person name="Zhao H."/>
            <person name="Xu D."/>
            <person name="Zhang Y."/>
        </authorList>
    </citation>
    <scope>NUCLEOTIDE SEQUENCE [LARGE SCALE GENOMIC DNA]</scope>
    <source>
        <strain evidence="2">cv. Niubang</strain>
    </source>
</reference>
<keyword evidence="2" id="KW-1185">Reference proteome</keyword>
<dbReference type="Proteomes" id="UP001055879">
    <property type="component" value="Linkage Group LG05"/>
</dbReference>
<proteinExistence type="predicted"/>
<gene>
    <name evidence="1" type="ORF">L6452_17468</name>
</gene>
<accession>A0ACB9C3H5</accession>
<comment type="caution">
    <text evidence="1">The sequence shown here is derived from an EMBL/GenBank/DDBJ whole genome shotgun (WGS) entry which is preliminary data.</text>
</comment>
<dbReference type="EMBL" id="CM042051">
    <property type="protein sequence ID" value="KAI3728824.1"/>
    <property type="molecule type" value="Genomic_DNA"/>
</dbReference>
<evidence type="ECO:0000313" key="1">
    <source>
        <dbReference type="EMBL" id="KAI3728824.1"/>
    </source>
</evidence>